<accession>A0AB94IBS3</accession>
<sequence length="153" mass="17820">MIEWQKFVNALGYAEISEEFLKLENSIGEKPEVSEDPIEYNDPDQTKYYEFFQTGILIGFRKQHLNHIQFFFKVENNYSIYKGKLFREIDANYTEKMIIELLGNPSNKGGNEQSPFLGYINSWVLYDMGSYTLHFEFTKNGDLSLATIAVLSI</sequence>
<evidence type="ECO:0000313" key="2">
    <source>
        <dbReference type="Proteomes" id="UP000506160"/>
    </source>
</evidence>
<reference evidence="1 2" key="1">
    <citation type="journal article" date="2014" name="Appl. Environ. Microbiol.">
        <title>Genomic features of a bumble bee symbiont reflect its host environment.</title>
        <authorList>
            <person name="Martinson V.G."/>
            <person name="Magoc T."/>
            <person name="Koch H."/>
            <person name="Salzberg S.L."/>
            <person name="Moran N.A."/>
        </authorList>
    </citation>
    <scope>NUCLEOTIDE SEQUENCE [LARGE SCALE GENOMIC DNA]</scope>
    <source>
        <strain evidence="1 2">Bimp</strain>
    </source>
</reference>
<organism evidence="1 2">
    <name type="scientific">Candidatus Schmidhempelia bombi str. Bimp</name>
    <dbReference type="NCBI Taxonomy" id="1387197"/>
    <lineage>
        <taxon>Bacteria</taxon>
        <taxon>Pseudomonadati</taxon>
        <taxon>Pseudomonadota</taxon>
        <taxon>Gammaproteobacteria</taxon>
        <taxon>Orbales</taxon>
        <taxon>Orbaceae</taxon>
        <taxon>Candidatus Schmidhempelia</taxon>
    </lineage>
</organism>
<gene>
    <name evidence="1" type="ORF">O970_06775</name>
</gene>
<protein>
    <submittedName>
        <fullName evidence="1">Uncharacterized protein</fullName>
    </submittedName>
</protein>
<dbReference type="RefSeq" id="WP_024496366.1">
    <property type="nucleotide sequence ID" value="NZ_AWGA01000064.1"/>
</dbReference>
<dbReference type="AlphaFoldDB" id="A0AB94IBS3"/>
<evidence type="ECO:0000313" key="1">
    <source>
        <dbReference type="EMBL" id="TEA26855.1"/>
    </source>
</evidence>
<dbReference type="Proteomes" id="UP000506160">
    <property type="component" value="Unassembled WGS sequence"/>
</dbReference>
<name>A0AB94IBS3_9GAMM</name>
<keyword evidence="2" id="KW-1185">Reference proteome</keyword>
<dbReference type="EMBL" id="AWGA01000064">
    <property type="protein sequence ID" value="TEA26855.1"/>
    <property type="molecule type" value="Genomic_DNA"/>
</dbReference>
<proteinExistence type="predicted"/>
<comment type="caution">
    <text evidence="1">The sequence shown here is derived from an EMBL/GenBank/DDBJ whole genome shotgun (WGS) entry which is preliminary data.</text>
</comment>